<dbReference type="PANTHER" id="PTHR23427">
    <property type="entry name" value="SURFEIT LOCUS PROTEIN"/>
    <property type="match status" value="1"/>
</dbReference>
<name>A0A7W6LH88_9HYPH</name>
<keyword evidence="5 6" id="KW-0472">Membrane</keyword>
<sequence>MADQSPSLPPRMSPRRKLVSAVLVLVALAILLSLGTWQVQRLHWKEQLLAQMEARRQAAPVELVDAETALKTGQDQEYLRVRVEGVFDHTKERHFFATDAGRTGFYVYTPLRLADRRELFVNRGFVPYDLKQADKRQAGEVQGTVALTGYLRNRLEGKPSSLVPDNDLQKNIFYWKDWTAMVRSTNLDPVNVVPFFVDADDAVQPPGGWPKAGVTQFELPNNHLQYAVTWYGLAAALVGVSLAMVFRRRKDDPTGR</sequence>
<dbReference type="InterPro" id="IPR045214">
    <property type="entry name" value="Surf1/Surf4"/>
</dbReference>
<dbReference type="GO" id="GO:0005886">
    <property type="term" value="C:plasma membrane"/>
    <property type="evidence" value="ECO:0007669"/>
    <property type="project" value="UniProtKB-SubCell"/>
</dbReference>
<dbReference type="Pfam" id="PF02104">
    <property type="entry name" value="SURF1"/>
    <property type="match status" value="1"/>
</dbReference>
<dbReference type="Proteomes" id="UP000519897">
    <property type="component" value="Unassembled WGS sequence"/>
</dbReference>
<evidence type="ECO:0000313" key="8">
    <source>
        <dbReference type="Proteomes" id="UP000519897"/>
    </source>
</evidence>
<comment type="caution">
    <text evidence="7">The sequence shown here is derived from an EMBL/GenBank/DDBJ whole genome shotgun (WGS) entry which is preliminary data.</text>
</comment>
<proteinExistence type="inferred from homology"/>
<evidence type="ECO:0000256" key="3">
    <source>
        <dbReference type="ARBA" id="ARBA00022692"/>
    </source>
</evidence>
<dbReference type="EMBL" id="JACIEC010000001">
    <property type="protein sequence ID" value="MBB4142946.1"/>
    <property type="molecule type" value="Genomic_DNA"/>
</dbReference>
<evidence type="ECO:0000313" key="7">
    <source>
        <dbReference type="EMBL" id="MBB4142946.1"/>
    </source>
</evidence>
<evidence type="ECO:0000256" key="5">
    <source>
        <dbReference type="ARBA" id="ARBA00023136"/>
    </source>
</evidence>
<keyword evidence="3 6" id="KW-0812">Transmembrane</keyword>
<dbReference type="PANTHER" id="PTHR23427:SF2">
    <property type="entry name" value="SURFEIT LOCUS PROTEIN 1"/>
    <property type="match status" value="1"/>
</dbReference>
<gene>
    <name evidence="7" type="ORF">GGQ72_001445</name>
</gene>
<organism evidence="7 8">
    <name type="scientific">Rhizobium rhizoryzae</name>
    <dbReference type="NCBI Taxonomy" id="451876"/>
    <lineage>
        <taxon>Bacteria</taxon>
        <taxon>Pseudomonadati</taxon>
        <taxon>Pseudomonadota</taxon>
        <taxon>Alphaproteobacteria</taxon>
        <taxon>Hyphomicrobiales</taxon>
        <taxon>Rhizobiaceae</taxon>
        <taxon>Rhizobium/Agrobacterium group</taxon>
        <taxon>Rhizobium</taxon>
    </lineage>
</organism>
<protein>
    <recommendedName>
        <fullName evidence="6">SURF1-like protein</fullName>
    </recommendedName>
</protein>
<comment type="subcellular location">
    <subcellularLocation>
        <location evidence="6">Cell membrane</location>
        <topology evidence="6">Multi-pass membrane protein</topology>
    </subcellularLocation>
    <subcellularLocation>
        <location evidence="1">Membrane</location>
    </subcellularLocation>
</comment>
<keyword evidence="4 6" id="KW-1133">Transmembrane helix</keyword>
<dbReference type="PROSITE" id="PS50895">
    <property type="entry name" value="SURF1"/>
    <property type="match status" value="1"/>
</dbReference>
<evidence type="ECO:0000256" key="2">
    <source>
        <dbReference type="ARBA" id="ARBA00007165"/>
    </source>
</evidence>
<evidence type="ECO:0000256" key="4">
    <source>
        <dbReference type="ARBA" id="ARBA00022989"/>
    </source>
</evidence>
<comment type="similarity">
    <text evidence="2 6">Belongs to the SURF1 family.</text>
</comment>
<reference evidence="7 8" key="1">
    <citation type="submission" date="2020-08" db="EMBL/GenBank/DDBJ databases">
        <title>Genomic Encyclopedia of Type Strains, Phase IV (KMG-IV): sequencing the most valuable type-strain genomes for metagenomic binning, comparative biology and taxonomic classification.</title>
        <authorList>
            <person name="Goeker M."/>
        </authorList>
    </citation>
    <scope>NUCLEOTIDE SEQUENCE [LARGE SCALE GENOMIC DNA]</scope>
    <source>
        <strain evidence="7 8">DSM 29514</strain>
    </source>
</reference>
<feature type="transmembrane region" description="Helical" evidence="6">
    <location>
        <begin position="228"/>
        <end position="246"/>
    </location>
</feature>
<evidence type="ECO:0000256" key="1">
    <source>
        <dbReference type="ARBA" id="ARBA00004370"/>
    </source>
</evidence>
<dbReference type="CDD" id="cd06662">
    <property type="entry name" value="SURF1"/>
    <property type="match status" value="1"/>
</dbReference>
<dbReference type="InterPro" id="IPR002994">
    <property type="entry name" value="Surf1/Shy1"/>
</dbReference>
<comment type="caution">
    <text evidence="6">Lacks conserved residue(s) required for the propagation of feature annotation.</text>
</comment>
<evidence type="ECO:0000256" key="6">
    <source>
        <dbReference type="RuleBase" id="RU363076"/>
    </source>
</evidence>
<accession>A0A7W6LH88</accession>
<keyword evidence="6" id="KW-1003">Cell membrane</keyword>
<keyword evidence="8" id="KW-1185">Reference proteome</keyword>
<dbReference type="AlphaFoldDB" id="A0A7W6LH88"/>